<proteinExistence type="predicted"/>
<dbReference type="VEuPathDB" id="FungiDB:yc1106_04477"/>
<feature type="region of interest" description="Disordered" evidence="1">
    <location>
        <begin position="81"/>
        <end position="104"/>
    </location>
</feature>
<dbReference type="OrthoDB" id="5316527at2759"/>
<sequence length="405" mass="45445">MFRPLLLRRNFSLLNRVPHSQIVQSAARNGHDSIIIQRVRIRRPFFRKTRLVGTVAIAAATYGLAQYLGLEVGIEEIEEGSHAGRSASSEQDGWEVAGTADDEEDEEDDAILFLPTGFARPGPRTFYKGSDPEWQAFKQIANDRSRVIKIRRELISMIRTQMAKRPVWISRLGKIDPDKGIAWIEFEFPLGPPIQYERPGIELTDSLEWRRATRPVEDAHRRRLDKIFYPKETAVALYNDTARKTKKAWQNFKINMGWDQESKSETVQEIVQRIGANRQSNGQATSIATNPFSASANDTQQARVSPSAAPVDGPASIGFVLPNPKDMTLDLTQFRTSLGAVLSQIKGEPPRGTFTIKGLVEVHGEFARITVNVVGVYDPKTGQYVAMNMTPYSYARHRQAPRGGP</sequence>
<accession>A0A9Q8ZAG1</accession>
<dbReference type="EMBL" id="CP089276">
    <property type="protein sequence ID" value="USP77203.1"/>
    <property type="molecule type" value="Genomic_DNA"/>
</dbReference>
<protein>
    <submittedName>
        <fullName evidence="2">Uncharacterized protein</fullName>
    </submittedName>
</protein>
<keyword evidence="3" id="KW-1185">Reference proteome</keyword>
<gene>
    <name evidence="2" type="ORF">yc1106_04477</name>
</gene>
<dbReference type="Proteomes" id="UP001056012">
    <property type="component" value="Chromosome 3"/>
</dbReference>
<name>A0A9Q8ZAG1_CURCL</name>
<evidence type="ECO:0000256" key="1">
    <source>
        <dbReference type="SAM" id="MobiDB-lite"/>
    </source>
</evidence>
<evidence type="ECO:0000313" key="2">
    <source>
        <dbReference type="EMBL" id="USP77203.1"/>
    </source>
</evidence>
<reference evidence="2" key="1">
    <citation type="submission" date="2021-12" db="EMBL/GenBank/DDBJ databases">
        <title>Curvularia clavata genome.</title>
        <authorList>
            <person name="Cao Y."/>
        </authorList>
    </citation>
    <scope>NUCLEOTIDE SEQUENCE</scope>
    <source>
        <strain evidence="2">Yc1106</strain>
    </source>
</reference>
<dbReference type="AlphaFoldDB" id="A0A9Q8ZAG1"/>
<organism evidence="2 3">
    <name type="scientific">Curvularia clavata</name>
    <dbReference type="NCBI Taxonomy" id="95742"/>
    <lineage>
        <taxon>Eukaryota</taxon>
        <taxon>Fungi</taxon>
        <taxon>Dikarya</taxon>
        <taxon>Ascomycota</taxon>
        <taxon>Pezizomycotina</taxon>
        <taxon>Dothideomycetes</taxon>
        <taxon>Pleosporomycetidae</taxon>
        <taxon>Pleosporales</taxon>
        <taxon>Pleosporineae</taxon>
        <taxon>Pleosporaceae</taxon>
        <taxon>Curvularia</taxon>
    </lineage>
</organism>
<evidence type="ECO:0000313" key="3">
    <source>
        <dbReference type="Proteomes" id="UP001056012"/>
    </source>
</evidence>